<keyword evidence="3" id="KW-1185">Reference proteome</keyword>
<dbReference type="AlphaFoldDB" id="A0A9Q3F6F5"/>
<reference evidence="2" key="1">
    <citation type="submission" date="2021-03" db="EMBL/GenBank/DDBJ databases">
        <title>Draft genome sequence of rust myrtle Austropuccinia psidii MF-1, a brazilian biotype.</title>
        <authorList>
            <person name="Quecine M.C."/>
            <person name="Pachon D.M.R."/>
            <person name="Bonatelli M.L."/>
            <person name="Correr F.H."/>
            <person name="Franceschini L.M."/>
            <person name="Leite T.F."/>
            <person name="Margarido G.R.A."/>
            <person name="Almeida C.A."/>
            <person name="Ferrarezi J.A."/>
            <person name="Labate C.A."/>
        </authorList>
    </citation>
    <scope>NUCLEOTIDE SEQUENCE</scope>
    <source>
        <strain evidence="2">MF-1</strain>
    </source>
</reference>
<feature type="region of interest" description="Disordered" evidence="1">
    <location>
        <begin position="1"/>
        <end position="49"/>
    </location>
</feature>
<sequence length="71" mass="8175">MSPVCLRNLGIPSNQPEDRQGMFRARRPGTGHLRHSSESKDTEGNNTILPFTSQFNRNLKPEDWKHMDQVL</sequence>
<evidence type="ECO:0000313" key="2">
    <source>
        <dbReference type="EMBL" id="MBW0535605.1"/>
    </source>
</evidence>
<organism evidence="2 3">
    <name type="scientific">Austropuccinia psidii MF-1</name>
    <dbReference type="NCBI Taxonomy" id="1389203"/>
    <lineage>
        <taxon>Eukaryota</taxon>
        <taxon>Fungi</taxon>
        <taxon>Dikarya</taxon>
        <taxon>Basidiomycota</taxon>
        <taxon>Pucciniomycotina</taxon>
        <taxon>Pucciniomycetes</taxon>
        <taxon>Pucciniales</taxon>
        <taxon>Sphaerophragmiaceae</taxon>
        <taxon>Austropuccinia</taxon>
    </lineage>
</organism>
<evidence type="ECO:0000313" key="3">
    <source>
        <dbReference type="Proteomes" id="UP000765509"/>
    </source>
</evidence>
<feature type="compositionally biased region" description="Basic residues" evidence="1">
    <location>
        <begin position="24"/>
        <end position="34"/>
    </location>
</feature>
<proteinExistence type="predicted"/>
<dbReference type="EMBL" id="AVOT02040397">
    <property type="protein sequence ID" value="MBW0535605.1"/>
    <property type="molecule type" value="Genomic_DNA"/>
</dbReference>
<accession>A0A9Q3F6F5</accession>
<dbReference type="Proteomes" id="UP000765509">
    <property type="component" value="Unassembled WGS sequence"/>
</dbReference>
<comment type="caution">
    <text evidence="2">The sequence shown here is derived from an EMBL/GenBank/DDBJ whole genome shotgun (WGS) entry which is preliminary data.</text>
</comment>
<evidence type="ECO:0000256" key="1">
    <source>
        <dbReference type="SAM" id="MobiDB-lite"/>
    </source>
</evidence>
<name>A0A9Q3F6F5_9BASI</name>
<protein>
    <submittedName>
        <fullName evidence="2">Uncharacterized protein</fullName>
    </submittedName>
</protein>
<gene>
    <name evidence="2" type="ORF">O181_075320</name>
</gene>